<protein>
    <recommendedName>
        <fullName evidence="4">PilZ domain-containing protein</fullName>
    </recommendedName>
</protein>
<evidence type="ECO:0000313" key="3">
    <source>
        <dbReference type="Proteomes" id="UP001060336"/>
    </source>
</evidence>
<evidence type="ECO:0000256" key="1">
    <source>
        <dbReference type="SAM" id="MobiDB-lite"/>
    </source>
</evidence>
<gene>
    <name evidence="2" type="ORF">NUH88_18375</name>
</gene>
<sequence length="122" mass="13375">MPQSNDQTTANDQTQAHERRRAPRATAPMTAVVGSTPYTIDDWNTLGIKIVGYYGNLKPDDRAELRVLVPTAGPGALFNAKTSVRRYDEETAALTLLFDPVEPVATVTLNRYLHEMVAQGCA</sequence>
<feature type="region of interest" description="Disordered" evidence="1">
    <location>
        <begin position="1"/>
        <end position="30"/>
    </location>
</feature>
<feature type="compositionally biased region" description="Polar residues" evidence="1">
    <location>
        <begin position="1"/>
        <end position="14"/>
    </location>
</feature>
<dbReference type="EMBL" id="CP102480">
    <property type="protein sequence ID" value="UUX49353.1"/>
    <property type="molecule type" value="Genomic_DNA"/>
</dbReference>
<evidence type="ECO:0008006" key="4">
    <source>
        <dbReference type="Google" id="ProtNLM"/>
    </source>
</evidence>
<dbReference type="Proteomes" id="UP001060336">
    <property type="component" value="Chromosome"/>
</dbReference>
<proteinExistence type="predicted"/>
<dbReference type="AlphaFoldDB" id="A0A9J7AS18"/>
<evidence type="ECO:0000313" key="2">
    <source>
        <dbReference type="EMBL" id="UUX49353.1"/>
    </source>
</evidence>
<dbReference type="Gene3D" id="2.40.10.220">
    <property type="entry name" value="predicted glycosyltransferase like domains"/>
    <property type="match status" value="1"/>
</dbReference>
<accession>A0A9J7AS18</accession>
<dbReference type="KEGG" id="naci:NUH88_18375"/>
<organism evidence="2 3">
    <name type="scientific">Nisaea acidiphila</name>
    <dbReference type="NCBI Taxonomy" id="1862145"/>
    <lineage>
        <taxon>Bacteria</taxon>
        <taxon>Pseudomonadati</taxon>
        <taxon>Pseudomonadota</taxon>
        <taxon>Alphaproteobacteria</taxon>
        <taxon>Rhodospirillales</taxon>
        <taxon>Thalassobaculaceae</taxon>
        <taxon>Nisaea</taxon>
    </lineage>
</organism>
<reference evidence="2" key="1">
    <citation type="submission" date="2022-08" db="EMBL/GenBank/DDBJ databases">
        <title>Nisaea acidiphila sp. nov., isolated from a marine algal debris and emended description of the genus Nisaea Urios et al. 2008.</title>
        <authorList>
            <person name="Kwon K."/>
        </authorList>
    </citation>
    <scope>NUCLEOTIDE SEQUENCE</scope>
    <source>
        <strain evidence="2">MEBiC11861</strain>
    </source>
</reference>
<name>A0A9J7AS18_9PROT</name>
<keyword evidence="3" id="KW-1185">Reference proteome</keyword>
<dbReference type="RefSeq" id="WP_257767940.1">
    <property type="nucleotide sequence ID" value="NZ_CP102480.1"/>
</dbReference>